<dbReference type="Pfam" id="PF20684">
    <property type="entry name" value="Fung_rhodopsin"/>
    <property type="match status" value="1"/>
</dbReference>
<dbReference type="OrthoDB" id="3923077at2759"/>
<dbReference type="InterPro" id="IPR052337">
    <property type="entry name" value="SAT4-like"/>
</dbReference>
<keyword evidence="3 7" id="KW-1133">Transmembrane helix</keyword>
<feature type="transmembrane region" description="Helical" evidence="7">
    <location>
        <begin position="120"/>
        <end position="141"/>
    </location>
</feature>
<evidence type="ECO:0000256" key="5">
    <source>
        <dbReference type="ARBA" id="ARBA00038359"/>
    </source>
</evidence>
<evidence type="ECO:0000256" key="7">
    <source>
        <dbReference type="SAM" id="Phobius"/>
    </source>
</evidence>
<keyword evidence="10" id="KW-1185">Reference proteome</keyword>
<sequence>MTDDRGPELRATCMSFVILALISVLLRIYVRLHIVKAFGWDDAWMVVAMLSFIMFTTTAIGGVHYGTGRHMAELSDENIFMAMRYWWLCYISYCISMISVKVSIGLFLLRVTVSRVHRWIIYIAMGATAVTGSVFFFATLLQCNPISYFWDKSQPGTCLNMDVIIGLTFWYSAVSALCDFTFGLLPVFLVWRLNMDRRTKIALVPLLSMGCVASTAVLVRMAFVTKFRSPDFLYDTVDIAIWSDIEQGLAITAGSLATLRPLYRMASQRLGWSNSDTNRKPTAETPRKKPSNRPFGLSTFSRNGARSSDEEYALRNARPIQLRDDLIMDSSEEKGGKGFQSWEVQVGDDKNREELSANTGNGGITITRQMDVYQNSESEINK</sequence>
<accession>A0A9P4N751</accession>
<dbReference type="GO" id="GO:0016020">
    <property type="term" value="C:membrane"/>
    <property type="evidence" value="ECO:0007669"/>
    <property type="project" value="UniProtKB-SubCell"/>
</dbReference>
<protein>
    <recommendedName>
        <fullName evidence="8">Rhodopsin domain-containing protein</fullName>
    </recommendedName>
</protein>
<name>A0A9P4N751_9PLEO</name>
<feature type="transmembrane region" description="Helical" evidence="7">
    <location>
        <begin position="85"/>
        <end position="108"/>
    </location>
</feature>
<dbReference type="PANTHER" id="PTHR33048:SF96">
    <property type="entry name" value="INTEGRAL MEMBRANE PROTEIN"/>
    <property type="match status" value="1"/>
</dbReference>
<feature type="transmembrane region" description="Helical" evidence="7">
    <location>
        <begin position="12"/>
        <end position="30"/>
    </location>
</feature>
<dbReference type="AlphaFoldDB" id="A0A9P4N751"/>
<organism evidence="9 10">
    <name type="scientific">Lojkania enalia</name>
    <dbReference type="NCBI Taxonomy" id="147567"/>
    <lineage>
        <taxon>Eukaryota</taxon>
        <taxon>Fungi</taxon>
        <taxon>Dikarya</taxon>
        <taxon>Ascomycota</taxon>
        <taxon>Pezizomycotina</taxon>
        <taxon>Dothideomycetes</taxon>
        <taxon>Pleosporomycetidae</taxon>
        <taxon>Pleosporales</taxon>
        <taxon>Pleosporales incertae sedis</taxon>
        <taxon>Lojkania</taxon>
    </lineage>
</organism>
<dbReference type="Proteomes" id="UP000800093">
    <property type="component" value="Unassembled WGS sequence"/>
</dbReference>
<evidence type="ECO:0000313" key="9">
    <source>
        <dbReference type="EMBL" id="KAF2265739.1"/>
    </source>
</evidence>
<keyword evidence="4 7" id="KW-0472">Membrane</keyword>
<dbReference type="PANTHER" id="PTHR33048">
    <property type="entry name" value="PTH11-LIKE INTEGRAL MEMBRANE PROTEIN (AFU_ORTHOLOGUE AFUA_5G11245)"/>
    <property type="match status" value="1"/>
</dbReference>
<evidence type="ECO:0000256" key="1">
    <source>
        <dbReference type="ARBA" id="ARBA00004141"/>
    </source>
</evidence>
<feature type="transmembrane region" description="Helical" evidence="7">
    <location>
        <begin position="42"/>
        <end position="65"/>
    </location>
</feature>
<proteinExistence type="inferred from homology"/>
<dbReference type="EMBL" id="ML986603">
    <property type="protein sequence ID" value="KAF2265739.1"/>
    <property type="molecule type" value="Genomic_DNA"/>
</dbReference>
<evidence type="ECO:0000256" key="6">
    <source>
        <dbReference type="SAM" id="MobiDB-lite"/>
    </source>
</evidence>
<evidence type="ECO:0000259" key="8">
    <source>
        <dbReference type="Pfam" id="PF20684"/>
    </source>
</evidence>
<feature type="transmembrane region" description="Helical" evidence="7">
    <location>
        <begin position="203"/>
        <end position="223"/>
    </location>
</feature>
<comment type="similarity">
    <text evidence="5">Belongs to the SAT4 family.</text>
</comment>
<feature type="region of interest" description="Disordered" evidence="6">
    <location>
        <begin position="331"/>
        <end position="382"/>
    </location>
</feature>
<feature type="domain" description="Rhodopsin" evidence="8">
    <location>
        <begin position="26"/>
        <end position="264"/>
    </location>
</feature>
<dbReference type="InterPro" id="IPR049326">
    <property type="entry name" value="Rhodopsin_dom_fungi"/>
</dbReference>
<feature type="compositionally biased region" description="Basic and acidic residues" evidence="6">
    <location>
        <begin position="277"/>
        <end position="287"/>
    </location>
</feature>
<reference evidence="10" key="1">
    <citation type="journal article" date="2020" name="Stud. Mycol.">
        <title>101 Dothideomycetes genomes: A test case for predicting lifestyles and emergence of pathogens.</title>
        <authorList>
            <person name="Haridas S."/>
            <person name="Albert R."/>
            <person name="Binder M."/>
            <person name="Bloem J."/>
            <person name="LaButti K."/>
            <person name="Salamov A."/>
            <person name="Andreopoulos B."/>
            <person name="Baker S."/>
            <person name="Barry K."/>
            <person name="Bills G."/>
            <person name="Bluhm B."/>
            <person name="Cannon C."/>
            <person name="Castanera R."/>
            <person name="Culley D."/>
            <person name="Daum C."/>
            <person name="Ezra D."/>
            <person name="Gonzalez J."/>
            <person name="Henrissat B."/>
            <person name="Kuo A."/>
            <person name="Liang C."/>
            <person name="Lipzen A."/>
            <person name="Lutzoni F."/>
            <person name="Magnuson J."/>
            <person name="Mondo S."/>
            <person name="Nolan M."/>
            <person name="Ohm R."/>
            <person name="Pangilinan J."/>
            <person name="Park H.-J."/>
            <person name="Ramirez L."/>
            <person name="Alfaro M."/>
            <person name="Sun H."/>
            <person name="Tritt A."/>
            <person name="Yoshinaga Y."/>
            <person name="Zwiers L.-H."/>
            <person name="Turgeon B."/>
            <person name="Goodwin S."/>
            <person name="Spatafora J."/>
            <person name="Crous P."/>
            <person name="Grigoriev I."/>
        </authorList>
    </citation>
    <scope>NUCLEOTIDE SEQUENCE [LARGE SCALE GENOMIC DNA]</scope>
    <source>
        <strain evidence="10">CBS 304.66</strain>
    </source>
</reference>
<comment type="caution">
    <text evidence="9">The sequence shown here is derived from an EMBL/GenBank/DDBJ whole genome shotgun (WGS) entry which is preliminary data.</text>
</comment>
<evidence type="ECO:0000256" key="4">
    <source>
        <dbReference type="ARBA" id="ARBA00023136"/>
    </source>
</evidence>
<feature type="compositionally biased region" description="Polar residues" evidence="6">
    <location>
        <begin position="356"/>
        <end position="382"/>
    </location>
</feature>
<feature type="transmembrane region" description="Helical" evidence="7">
    <location>
        <begin position="169"/>
        <end position="191"/>
    </location>
</feature>
<gene>
    <name evidence="9" type="ORF">CC78DRAFT_598319</name>
</gene>
<feature type="region of interest" description="Disordered" evidence="6">
    <location>
        <begin position="273"/>
        <end position="312"/>
    </location>
</feature>
<evidence type="ECO:0000256" key="2">
    <source>
        <dbReference type="ARBA" id="ARBA00022692"/>
    </source>
</evidence>
<keyword evidence="2 7" id="KW-0812">Transmembrane</keyword>
<comment type="subcellular location">
    <subcellularLocation>
        <location evidence="1">Membrane</location>
        <topology evidence="1">Multi-pass membrane protein</topology>
    </subcellularLocation>
</comment>
<evidence type="ECO:0000313" key="10">
    <source>
        <dbReference type="Proteomes" id="UP000800093"/>
    </source>
</evidence>
<evidence type="ECO:0000256" key="3">
    <source>
        <dbReference type="ARBA" id="ARBA00022989"/>
    </source>
</evidence>